<dbReference type="Proteomes" id="UP000507222">
    <property type="component" value="Unassembled WGS sequence"/>
</dbReference>
<reference evidence="5" key="1">
    <citation type="journal article" date="2020" name="Genome Biol.">
        <title>Gamete binning: chromosome-level and haplotype-resolved genome assembly enabled by high-throughput single-cell sequencing of gamete genomes.</title>
        <authorList>
            <person name="Campoy J.A."/>
            <person name="Sun H."/>
            <person name="Goel M."/>
            <person name="Jiao W.-B."/>
            <person name="Folz-Donahue K."/>
            <person name="Wang N."/>
            <person name="Rubio M."/>
            <person name="Liu C."/>
            <person name="Kukat C."/>
            <person name="Ruiz D."/>
            <person name="Huettel B."/>
            <person name="Schneeberger K."/>
        </authorList>
    </citation>
    <scope>NUCLEOTIDE SEQUENCE [LARGE SCALE GENOMIC DNA]</scope>
    <source>
        <strain evidence="5">cv. Rojo Pasion</strain>
    </source>
</reference>
<dbReference type="AlphaFoldDB" id="A0A6J5X766"/>
<evidence type="ECO:0000313" key="5">
    <source>
        <dbReference type="Proteomes" id="UP000507245"/>
    </source>
</evidence>
<dbReference type="Proteomes" id="UP000507245">
    <property type="component" value="Unassembled WGS sequence"/>
</dbReference>
<evidence type="ECO:0000313" key="2">
    <source>
        <dbReference type="EMBL" id="CAB4279202.1"/>
    </source>
</evidence>
<proteinExistence type="predicted"/>
<evidence type="ECO:0000313" key="3">
    <source>
        <dbReference type="EMBL" id="CAB4309649.1"/>
    </source>
</evidence>
<keyword evidence="5" id="KW-1185">Reference proteome</keyword>
<evidence type="ECO:0000256" key="1">
    <source>
        <dbReference type="SAM" id="MobiDB-lite"/>
    </source>
</evidence>
<reference evidence="3 4" key="2">
    <citation type="submission" date="2020-05" db="EMBL/GenBank/DDBJ databases">
        <authorList>
            <person name="Campoy J."/>
            <person name="Schneeberger K."/>
            <person name="Spophaly S."/>
        </authorList>
    </citation>
    <scope>NUCLEOTIDE SEQUENCE [LARGE SCALE GENOMIC DNA]</scope>
    <source>
        <strain evidence="3">PruArmRojPasFocal</strain>
    </source>
</reference>
<feature type="region of interest" description="Disordered" evidence="1">
    <location>
        <begin position="37"/>
        <end position="56"/>
    </location>
</feature>
<protein>
    <submittedName>
        <fullName evidence="3">Uncharacterized protein</fullName>
    </submittedName>
</protein>
<gene>
    <name evidence="2" type="ORF">CURHAP_LOCUS31376</name>
    <name evidence="3" type="ORF">ORAREDHAP_LOCUS30952</name>
</gene>
<name>A0A6J5X766_PRUAR</name>
<dbReference type="EMBL" id="CAEKDK010000005">
    <property type="protein sequence ID" value="CAB4279202.1"/>
    <property type="molecule type" value="Genomic_DNA"/>
</dbReference>
<accession>A0A6J5X766</accession>
<feature type="compositionally biased region" description="Polar residues" evidence="1">
    <location>
        <begin position="46"/>
        <end position="56"/>
    </location>
</feature>
<evidence type="ECO:0000313" key="4">
    <source>
        <dbReference type="Proteomes" id="UP000507222"/>
    </source>
</evidence>
<dbReference type="EMBL" id="CAEKKB010000005">
    <property type="protein sequence ID" value="CAB4309649.1"/>
    <property type="molecule type" value="Genomic_DNA"/>
</dbReference>
<sequence>MIRTLEEERDRAIDSLKTLEQLSIASINDIDYEVQQNKKVSKGDEGSSTYSSTSWP</sequence>
<organism evidence="3 5">
    <name type="scientific">Prunus armeniaca</name>
    <name type="common">Apricot</name>
    <name type="synonym">Armeniaca vulgaris</name>
    <dbReference type="NCBI Taxonomy" id="36596"/>
    <lineage>
        <taxon>Eukaryota</taxon>
        <taxon>Viridiplantae</taxon>
        <taxon>Streptophyta</taxon>
        <taxon>Embryophyta</taxon>
        <taxon>Tracheophyta</taxon>
        <taxon>Spermatophyta</taxon>
        <taxon>Magnoliopsida</taxon>
        <taxon>eudicotyledons</taxon>
        <taxon>Gunneridae</taxon>
        <taxon>Pentapetalae</taxon>
        <taxon>rosids</taxon>
        <taxon>fabids</taxon>
        <taxon>Rosales</taxon>
        <taxon>Rosaceae</taxon>
        <taxon>Amygdaloideae</taxon>
        <taxon>Amygdaleae</taxon>
        <taxon>Prunus</taxon>
    </lineage>
</organism>